<evidence type="ECO:0000313" key="4">
    <source>
        <dbReference type="Proteomes" id="UP000748308"/>
    </source>
</evidence>
<proteinExistence type="predicted"/>
<feature type="chain" id="PRO_5037176032" description="Capsule assembly Wzi family protein" evidence="2">
    <location>
        <begin position="21"/>
        <end position="468"/>
    </location>
</feature>
<sequence>MLRILLLLLLLGASSAPARAQRPAGAEPPGPTAALAPGAADTGAPPAESAIAHPPRPAAGLRFSLPLPGEDAEILRLLVEGFGATGGTGRTRPGGATGGAEPSGAIGGTHPSGWAGADGGGPAGRGARGARADAAQPASLADAEVRAAFAREWFGRPFRGKLPAEHAVRRRAGFLRLAAATGPEVSFDLASAPREHLLLWGDASHWKERIPGRQHHGGAVGGALLPGGRDARSRLAAGFALRREDWAAWGGNRYPAPGDLRGWRLRASGDRRVVLPGSELVAGAFADFALIETRVCGASGCASPERARARWAIAGARLSSQPARQDQRLWVTGASARPVHDLELGLAATDDRDSGSLARGRWRGDAGIGLRVGREDVVAVLGAGGGGEGSDHAFGPALDIRVRRREQGLLIALEMAPRVVFAEEALAAEELLPPADLLRAAPFAAARPALPESPGLVAARRPPARAWP</sequence>
<dbReference type="EMBL" id="VGIY01000294">
    <property type="protein sequence ID" value="MBM3318222.1"/>
    <property type="molecule type" value="Genomic_DNA"/>
</dbReference>
<reference evidence="3" key="1">
    <citation type="submission" date="2019-03" db="EMBL/GenBank/DDBJ databases">
        <title>Lake Tanganyika Metagenome-Assembled Genomes (MAGs).</title>
        <authorList>
            <person name="Tran P."/>
        </authorList>
    </citation>
    <scope>NUCLEOTIDE SEQUENCE</scope>
    <source>
        <strain evidence="3">M_DeepCast_400m_m2_100</strain>
    </source>
</reference>
<feature type="compositionally biased region" description="Gly residues" evidence="1">
    <location>
        <begin position="116"/>
        <end position="127"/>
    </location>
</feature>
<gene>
    <name evidence="3" type="ORF">FJY75_10280</name>
</gene>
<accession>A0A937XDB8</accession>
<feature type="region of interest" description="Disordered" evidence="1">
    <location>
        <begin position="20"/>
        <end position="55"/>
    </location>
</feature>
<evidence type="ECO:0000256" key="1">
    <source>
        <dbReference type="SAM" id="MobiDB-lite"/>
    </source>
</evidence>
<evidence type="ECO:0000256" key="2">
    <source>
        <dbReference type="SAM" id="SignalP"/>
    </source>
</evidence>
<feature type="compositionally biased region" description="Low complexity" evidence="1">
    <location>
        <begin position="32"/>
        <end position="48"/>
    </location>
</feature>
<evidence type="ECO:0008006" key="5">
    <source>
        <dbReference type="Google" id="ProtNLM"/>
    </source>
</evidence>
<name>A0A937XDB8_UNCEI</name>
<evidence type="ECO:0000313" key="3">
    <source>
        <dbReference type="EMBL" id="MBM3318222.1"/>
    </source>
</evidence>
<protein>
    <recommendedName>
        <fullName evidence="5">Capsule assembly Wzi family protein</fullName>
    </recommendedName>
</protein>
<organism evidence="3 4">
    <name type="scientific">Eiseniibacteriota bacterium</name>
    <dbReference type="NCBI Taxonomy" id="2212470"/>
    <lineage>
        <taxon>Bacteria</taxon>
        <taxon>Candidatus Eiseniibacteriota</taxon>
    </lineage>
</organism>
<feature type="region of interest" description="Disordered" evidence="1">
    <location>
        <begin position="86"/>
        <end position="130"/>
    </location>
</feature>
<dbReference type="Proteomes" id="UP000748308">
    <property type="component" value="Unassembled WGS sequence"/>
</dbReference>
<comment type="caution">
    <text evidence="3">The sequence shown here is derived from an EMBL/GenBank/DDBJ whole genome shotgun (WGS) entry which is preliminary data.</text>
</comment>
<feature type="signal peptide" evidence="2">
    <location>
        <begin position="1"/>
        <end position="20"/>
    </location>
</feature>
<feature type="non-terminal residue" evidence="3">
    <location>
        <position position="468"/>
    </location>
</feature>
<dbReference type="AlphaFoldDB" id="A0A937XDB8"/>
<keyword evidence="2" id="KW-0732">Signal</keyword>